<dbReference type="InterPro" id="IPR036390">
    <property type="entry name" value="WH_DNA-bd_sf"/>
</dbReference>
<keyword evidence="3" id="KW-0238">DNA-binding</keyword>
<dbReference type="InterPro" id="IPR005119">
    <property type="entry name" value="LysR_subst-bd"/>
</dbReference>
<dbReference type="GO" id="GO:0003700">
    <property type="term" value="F:DNA-binding transcription factor activity"/>
    <property type="evidence" value="ECO:0007669"/>
    <property type="project" value="InterPro"/>
</dbReference>
<reference evidence="6 7" key="1">
    <citation type="journal article" date="2015" name="Genome Announc.">
        <title>Expanding the biotechnology potential of lactobacilli through comparative genomics of 213 strains and associated genera.</title>
        <authorList>
            <person name="Sun Z."/>
            <person name="Harris H.M."/>
            <person name="McCann A."/>
            <person name="Guo C."/>
            <person name="Argimon S."/>
            <person name="Zhang W."/>
            <person name="Yang X."/>
            <person name="Jeffery I.B."/>
            <person name="Cooney J.C."/>
            <person name="Kagawa T.F."/>
            <person name="Liu W."/>
            <person name="Song Y."/>
            <person name="Salvetti E."/>
            <person name="Wrobel A."/>
            <person name="Rasinkangas P."/>
            <person name="Parkhill J."/>
            <person name="Rea M.C."/>
            <person name="O'Sullivan O."/>
            <person name="Ritari J."/>
            <person name="Douillard F.P."/>
            <person name="Paul Ross R."/>
            <person name="Yang R."/>
            <person name="Briner A.E."/>
            <person name="Felis G.E."/>
            <person name="de Vos W.M."/>
            <person name="Barrangou R."/>
            <person name="Klaenhammer T.R."/>
            <person name="Caufield P.W."/>
            <person name="Cui Y."/>
            <person name="Zhang H."/>
            <person name="O'Toole P.W."/>
        </authorList>
    </citation>
    <scope>NUCLEOTIDE SEQUENCE [LARGE SCALE GENOMIC DNA]</scope>
    <source>
        <strain evidence="6 7">DSM 14857</strain>
    </source>
</reference>
<feature type="domain" description="HTH lysR-type" evidence="5">
    <location>
        <begin position="1"/>
        <end position="58"/>
    </location>
</feature>
<dbReference type="Gene3D" id="3.40.190.290">
    <property type="match status" value="1"/>
</dbReference>
<dbReference type="STRING" id="1423815.FC27_GL001876"/>
<keyword evidence="4" id="KW-0804">Transcription</keyword>
<proteinExistence type="inferred from homology"/>
<dbReference type="FunFam" id="1.10.10.10:FF:000001">
    <property type="entry name" value="LysR family transcriptional regulator"/>
    <property type="match status" value="1"/>
</dbReference>
<protein>
    <submittedName>
        <fullName evidence="6">Transcription regulator</fullName>
    </submittedName>
</protein>
<dbReference type="eggNOG" id="COG0583">
    <property type="taxonomic scope" value="Bacteria"/>
</dbReference>
<evidence type="ECO:0000256" key="3">
    <source>
        <dbReference type="ARBA" id="ARBA00023125"/>
    </source>
</evidence>
<dbReference type="AlphaFoldDB" id="A0A0R1SNB2"/>
<dbReference type="PRINTS" id="PR00039">
    <property type="entry name" value="HTHLYSR"/>
</dbReference>
<dbReference type="PANTHER" id="PTHR30126">
    <property type="entry name" value="HTH-TYPE TRANSCRIPTIONAL REGULATOR"/>
    <property type="match status" value="1"/>
</dbReference>
<evidence type="ECO:0000256" key="4">
    <source>
        <dbReference type="ARBA" id="ARBA00023163"/>
    </source>
</evidence>
<keyword evidence="7" id="KW-1185">Reference proteome</keyword>
<evidence type="ECO:0000313" key="7">
    <source>
        <dbReference type="Proteomes" id="UP000051647"/>
    </source>
</evidence>
<dbReference type="CDD" id="cd08434">
    <property type="entry name" value="PBP2_GltC_like"/>
    <property type="match status" value="1"/>
</dbReference>
<comment type="caution">
    <text evidence="6">The sequence shown here is derived from an EMBL/GenBank/DDBJ whole genome shotgun (WGS) entry which is preliminary data.</text>
</comment>
<comment type="similarity">
    <text evidence="1">Belongs to the LysR transcriptional regulatory family.</text>
</comment>
<organism evidence="6 7">
    <name type="scientific">Companilactobacillus versmoldensis DSM 14857 = KCTC 3814</name>
    <dbReference type="NCBI Taxonomy" id="1423815"/>
    <lineage>
        <taxon>Bacteria</taxon>
        <taxon>Bacillati</taxon>
        <taxon>Bacillota</taxon>
        <taxon>Bacilli</taxon>
        <taxon>Lactobacillales</taxon>
        <taxon>Lactobacillaceae</taxon>
        <taxon>Companilactobacillus</taxon>
    </lineage>
</organism>
<dbReference type="PATRIC" id="fig|1423815.3.peg.1919"/>
<evidence type="ECO:0000256" key="2">
    <source>
        <dbReference type="ARBA" id="ARBA00023015"/>
    </source>
</evidence>
<dbReference type="OrthoDB" id="9803735at2"/>
<dbReference type="PROSITE" id="PS50931">
    <property type="entry name" value="HTH_LYSR"/>
    <property type="match status" value="1"/>
</dbReference>
<evidence type="ECO:0000259" key="5">
    <source>
        <dbReference type="PROSITE" id="PS50931"/>
    </source>
</evidence>
<evidence type="ECO:0000256" key="1">
    <source>
        <dbReference type="ARBA" id="ARBA00009437"/>
    </source>
</evidence>
<sequence length="301" mass="34143">MNLDHLRYFVALSQTENYTQTAKLLHITQPSLTKAIHHLEKEIHVSLFKKSGRNVVLTEAGRVFANGVTTSLNSLDDSISEIKTFNQKKTNLKLVSIRTLSIKWLPEITQRFLKLSHKYQIHFQFNTDSGFSPDILQAIRDKKYDVGFCSRLDGYDDLEFFPVAQQNLVCITPINHPLANRSSISLKETLSYRQVTFSKRSGLNPILHDLFEESGGQPISSYEVEEDQTVAGLVANDFGIAVVPNMSILESLPVKIIPLSFPNWRRILYMATLKSSLTDPAIKDFVQFVQKESKQLANNNI</sequence>
<dbReference type="Pfam" id="PF03466">
    <property type="entry name" value="LysR_substrate"/>
    <property type="match status" value="1"/>
</dbReference>
<dbReference type="Proteomes" id="UP000051647">
    <property type="component" value="Unassembled WGS sequence"/>
</dbReference>
<gene>
    <name evidence="6" type="ORF">FC27_GL001876</name>
</gene>
<accession>A0A0R1SNB2</accession>
<keyword evidence="2" id="KW-0805">Transcription regulation</keyword>
<dbReference type="InterPro" id="IPR000847">
    <property type="entry name" value="LysR_HTH_N"/>
</dbReference>
<dbReference type="SUPFAM" id="SSF46785">
    <property type="entry name" value="Winged helix' DNA-binding domain"/>
    <property type="match status" value="1"/>
</dbReference>
<dbReference type="GO" id="GO:0000976">
    <property type="term" value="F:transcription cis-regulatory region binding"/>
    <property type="evidence" value="ECO:0007669"/>
    <property type="project" value="TreeGrafter"/>
</dbReference>
<name>A0A0R1SNB2_9LACO</name>
<dbReference type="PANTHER" id="PTHR30126:SF39">
    <property type="entry name" value="HTH-TYPE TRANSCRIPTIONAL REGULATOR CYSL"/>
    <property type="match status" value="1"/>
</dbReference>
<dbReference type="Gene3D" id="1.10.10.10">
    <property type="entry name" value="Winged helix-like DNA-binding domain superfamily/Winged helix DNA-binding domain"/>
    <property type="match status" value="1"/>
</dbReference>
<dbReference type="Pfam" id="PF00126">
    <property type="entry name" value="HTH_1"/>
    <property type="match status" value="1"/>
</dbReference>
<dbReference type="InterPro" id="IPR036388">
    <property type="entry name" value="WH-like_DNA-bd_sf"/>
</dbReference>
<evidence type="ECO:0000313" key="6">
    <source>
        <dbReference type="EMBL" id="KRL67560.1"/>
    </source>
</evidence>
<dbReference type="SUPFAM" id="SSF53850">
    <property type="entry name" value="Periplasmic binding protein-like II"/>
    <property type="match status" value="1"/>
</dbReference>
<dbReference type="EMBL" id="AZFA01000005">
    <property type="protein sequence ID" value="KRL67560.1"/>
    <property type="molecule type" value="Genomic_DNA"/>
</dbReference>
<dbReference type="RefSeq" id="WP_010625347.1">
    <property type="nucleotide sequence ID" value="NZ_AZFA01000005.1"/>
</dbReference>